<proteinExistence type="predicted"/>
<name>A0A6N8IRW6_9BURK</name>
<dbReference type="EMBL" id="WSEL01000003">
    <property type="protein sequence ID" value="MVQ29584.1"/>
    <property type="molecule type" value="Genomic_DNA"/>
</dbReference>
<keyword evidence="2" id="KW-1185">Reference proteome</keyword>
<reference evidence="1 2" key="1">
    <citation type="submission" date="2019-12" db="EMBL/GenBank/DDBJ databases">
        <authorList>
            <person name="Huq M.A."/>
        </authorList>
    </citation>
    <scope>NUCLEOTIDE SEQUENCE [LARGE SCALE GENOMIC DNA]</scope>
    <source>
        <strain evidence="1 2">MAH-25</strain>
    </source>
</reference>
<gene>
    <name evidence="1" type="ORF">GON04_09000</name>
</gene>
<dbReference type="CDD" id="cd00586">
    <property type="entry name" value="4HBT"/>
    <property type="match status" value="1"/>
</dbReference>
<dbReference type="SUPFAM" id="SSF54637">
    <property type="entry name" value="Thioesterase/thiol ester dehydrase-isomerase"/>
    <property type="match status" value="1"/>
</dbReference>
<comment type="caution">
    <text evidence="1">The sequence shown here is derived from an EMBL/GenBank/DDBJ whole genome shotgun (WGS) entry which is preliminary data.</text>
</comment>
<dbReference type="Proteomes" id="UP000469385">
    <property type="component" value="Unassembled WGS sequence"/>
</dbReference>
<evidence type="ECO:0000313" key="1">
    <source>
        <dbReference type="EMBL" id="MVQ29584.1"/>
    </source>
</evidence>
<dbReference type="Pfam" id="PF13279">
    <property type="entry name" value="4HBT_2"/>
    <property type="match status" value="1"/>
</dbReference>
<accession>A0A6N8IRW6</accession>
<dbReference type="RefSeq" id="WP_157397572.1">
    <property type="nucleotide sequence ID" value="NZ_WSEL01000003.1"/>
</dbReference>
<dbReference type="Gene3D" id="3.10.129.10">
    <property type="entry name" value="Hotdog Thioesterase"/>
    <property type="match status" value="1"/>
</dbReference>
<evidence type="ECO:0000313" key="2">
    <source>
        <dbReference type="Proteomes" id="UP000469385"/>
    </source>
</evidence>
<sequence length="142" mass="15516">MTVVVRLQRELAWGDCDPAGIVFYPTYYRWMDAATWGLAAQAGYPAARMRAEHYTLPLVHAACDFLRSPTFGDLVEIRSQVTRWGRSSFSIGHEFVLAGDGTLLARGSESRVWCRYADGPGSALRSAPVPDEVRAALGGPPA</sequence>
<protein>
    <submittedName>
        <fullName evidence="1">Acyl-CoA thioesterase</fullName>
    </submittedName>
</protein>
<dbReference type="AlphaFoldDB" id="A0A6N8IRW6"/>
<dbReference type="InterPro" id="IPR029069">
    <property type="entry name" value="HotDog_dom_sf"/>
</dbReference>
<organism evidence="1 2">
    <name type="scientific">Ramlibacter pinisoli</name>
    <dbReference type="NCBI Taxonomy" id="2682844"/>
    <lineage>
        <taxon>Bacteria</taxon>
        <taxon>Pseudomonadati</taxon>
        <taxon>Pseudomonadota</taxon>
        <taxon>Betaproteobacteria</taxon>
        <taxon>Burkholderiales</taxon>
        <taxon>Comamonadaceae</taxon>
        <taxon>Ramlibacter</taxon>
    </lineage>
</organism>